<protein>
    <submittedName>
        <fullName evidence="2">Uncharacterized protein</fullName>
    </submittedName>
</protein>
<keyword evidence="1" id="KW-1133">Transmembrane helix</keyword>
<name>A0A059CR02_EUCGR</name>
<evidence type="ECO:0000256" key="1">
    <source>
        <dbReference type="SAM" id="Phobius"/>
    </source>
</evidence>
<proteinExistence type="predicted"/>
<dbReference type="EMBL" id="KK198755">
    <property type="protein sequence ID" value="KCW80365.1"/>
    <property type="molecule type" value="Genomic_DNA"/>
</dbReference>
<keyword evidence="1" id="KW-0472">Membrane</keyword>
<dbReference type="AlphaFoldDB" id="A0A059CR02"/>
<dbReference type="InParanoid" id="A0A059CR02"/>
<sequence>MPSMNQTKTGTIIVSYSPHLFFILSFILVIKSSSDSQNFPNLLDYLEVYINVLYLKLMLATHVQLESRCKRETRATFTKLSPPAINIKDALKEGLLGKKKSRIAQMCTSRTTYNPNSA</sequence>
<evidence type="ECO:0000313" key="2">
    <source>
        <dbReference type="EMBL" id="KCW80365.1"/>
    </source>
</evidence>
<gene>
    <name evidence="2" type="ORF">EUGRSUZ_C01727</name>
</gene>
<feature type="transmembrane region" description="Helical" evidence="1">
    <location>
        <begin position="42"/>
        <end position="61"/>
    </location>
</feature>
<accession>A0A059CR02</accession>
<organism evidence="2">
    <name type="scientific">Eucalyptus grandis</name>
    <name type="common">Flooded gum</name>
    <dbReference type="NCBI Taxonomy" id="71139"/>
    <lineage>
        <taxon>Eukaryota</taxon>
        <taxon>Viridiplantae</taxon>
        <taxon>Streptophyta</taxon>
        <taxon>Embryophyta</taxon>
        <taxon>Tracheophyta</taxon>
        <taxon>Spermatophyta</taxon>
        <taxon>Magnoliopsida</taxon>
        <taxon>eudicotyledons</taxon>
        <taxon>Gunneridae</taxon>
        <taxon>Pentapetalae</taxon>
        <taxon>rosids</taxon>
        <taxon>malvids</taxon>
        <taxon>Myrtales</taxon>
        <taxon>Myrtaceae</taxon>
        <taxon>Myrtoideae</taxon>
        <taxon>Eucalypteae</taxon>
        <taxon>Eucalyptus</taxon>
    </lineage>
</organism>
<keyword evidence="1" id="KW-0812">Transmembrane</keyword>
<reference evidence="2" key="1">
    <citation type="submission" date="2013-07" db="EMBL/GenBank/DDBJ databases">
        <title>The genome of Eucalyptus grandis.</title>
        <authorList>
            <person name="Schmutz J."/>
            <person name="Hayes R."/>
            <person name="Myburg A."/>
            <person name="Tuskan G."/>
            <person name="Grattapaglia D."/>
            <person name="Rokhsar D.S."/>
        </authorList>
    </citation>
    <scope>NUCLEOTIDE SEQUENCE</scope>
    <source>
        <tissue evidence="2">Leaf extractions</tissue>
    </source>
</reference>
<feature type="transmembrane region" description="Helical" evidence="1">
    <location>
        <begin position="12"/>
        <end position="30"/>
    </location>
</feature>
<dbReference type="Gramene" id="KCW80365">
    <property type="protein sequence ID" value="KCW80365"/>
    <property type="gene ID" value="EUGRSUZ_C01727"/>
</dbReference>